<proteinExistence type="predicted"/>
<name>A6II77_RAT</name>
<gene>
    <name evidence="1" type="ORF">rCG_54973</name>
</gene>
<dbReference type="AlphaFoldDB" id="A6II77"/>
<reference evidence="2" key="1">
    <citation type="submission" date="2005-09" db="EMBL/GenBank/DDBJ databases">
        <authorList>
            <person name="Mural R.J."/>
            <person name="Li P.W."/>
            <person name="Adams M.D."/>
            <person name="Amanatides P.G."/>
            <person name="Baden-Tillson H."/>
            <person name="Barnstead M."/>
            <person name="Chin S.H."/>
            <person name="Dew I."/>
            <person name="Evans C.A."/>
            <person name="Ferriera S."/>
            <person name="Flanigan M."/>
            <person name="Fosler C."/>
            <person name="Glodek A."/>
            <person name="Gu Z."/>
            <person name="Holt R.A."/>
            <person name="Jennings D."/>
            <person name="Kraft C.L."/>
            <person name="Lu F."/>
            <person name="Nguyen T."/>
            <person name="Nusskern D.R."/>
            <person name="Pfannkoch C.M."/>
            <person name="Sitter C."/>
            <person name="Sutton G.G."/>
            <person name="Venter J.C."/>
            <person name="Wang Z."/>
            <person name="Woodage T."/>
            <person name="Zheng X.H."/>
            <person name="Zhong F."/>
        </authorList>
    </citation>
    <scope>NUCLEOTIDE SEQUENCE [LARGE SCALE GENOMIC DNA]</scope>
    <source>
        <strain>BN</strain>
        <strain evidence="2">Sprague-Dawley</strain>
    </source>
</reference>
<evidence type="ECO:0000313" key="1">
    <source>
        <dbReference type="EMBL" id="EDL98447.1"/>
    </source>
</evidence>
<protein>
    <submittedName>
        <fullName evidence="1">RCG54973</fullName>
    </submittedName>
</protein>
<evidence type="ECO:0000313" key="2">
    <source>
        <dbReference type="Proteomes" id="UP000234681"/>
    </source>
</evidence>
<accession>A6II77</accession>
<organism evidence="1 2">
    <name type="scientific">Rattus norvegicus</name>
    <name type="common">Rat</name>
    <dbReference type="NCBI Taxonomy" id="10116"/>
    <lineage>
        <taxon>Eukaryota</taxon>
        <taxon>Metazoa</taxon>
        <taxon>Chordata</taxon>
        <taxon>Craniata</taxon>
        <taxon>Vertebrata</taxon>
        <taxon>Euteleostomi</taxon>
        <taxon>Mammalia</taxon>
        <taxon>Eutheria</taxon>
        <taxon>Euarchontoglires</taxon>
        <taxon>Glires</taxon>
        <taxon>Rodentia</taxon>
        <taxon>Myomorpha</taxon>
        <taxon>Muroidea</taxon>
        <taxon>Muridae</taxon>
        <taxon>Murinae</taxon>
        <taxon>Rattus</taxon>
    </lineage>
</organism>
<dbReference type="Proteomes" id="UP000234681">
    <property type="component" value="Chromosome 5"/>
</dbReference>
<dbReference type="EMBL" id="CH473962">
    <property type="protein sequence ID" value="EDL98447.1"/>
    <property type="molecule type" value="Genomic_DNA"/>
</dbReference>
<feature type="non-terminal residue" evidence="1">
    <location>
        <position position="119"/>
    </location>
</feature>
<sequence>MPLSGLYFSLCDFSWIPVTAAFKVKSGMFQGVKQGMEHETEAEEETKFSVQGQRQVKEPWLQFTGPVISGPPVFIQTLRPGLEPQLGEHKIGFIKNPWQQMDAQEGDCLRSDGATRSWL</sequence>